<name>A0A495AEG0_9BACI</name>
<dbReference type="PANTHER" id="PTHR39179:SF3">
    <property type="entry name" value="COTS-RELATED PROTEIN"/>
    <property type="match status" value="1"/>
</dbReference>
<dbReference type="SUPFAM" id="SSF56112">
    <property type="entry name" value="Protein kinase-like (PK-like)"/>
    <property type="match status" value="1"/>
</dbReference>
<evidence type="ECO:0000313" key="2">
    <source>
        <dbReference type="Proteomes" id="UP000269301"/>
    </source>
</evidence>
<evidence type="ECO:0008006" key="3">
    <source>
        <dbReference type="Google" id="ProtNLM"/>
    </source>
</evidence>
<dbReference type="EMBL" id="RBZP01000001">
    <property type="protein sequence ID" value="RKQ37920.1"/>
    <property type="molecule type" value="Genomic_DNA"/>
</dbReference>
<dbReference type="Gene3D" id="3.90.1200.10">
    <property type="match status" value="1"/>
</dbReference>
<sequence length="337" mass="40564">MQDDLYKVLSAYGIRPLKIQEVTPRLFEVKDNYQNYALKISSLTEGTLKKWENVYRVANAQNLQAVLPVYLTKQGNLFYPLNETVYYLSPWVEEREQLSNETWIQEFYETLATMHVKTRRTQKLSKDKISKRFITYQSFCNDARRHLLTFVQQFEKHRYMSPFELLVCTQFRDIDFALVEVDKRIHRLLNEEKGEEQLTWNYSLCHSNLNASHIRGPYFINWENARYESPIMDLVRFFSQEIGKYDPTTNSYIDLFPTYTKINQLQLPELQLFSIYLLSPGKYVQTIYEYVNTMRTESMIHFVQTLQHEYRKILFGLKWSEYIEKEYETIKFDDLET</sequence>
<keyword evidence="2" id="KW-1185">Reference proteome</keyword>
<dbReference type="Gene3D" id="3.30.200.20">
    <property type="entry name" value="Phosphorylase Kinase, domain 1"/>
    <property type="match status" value="1"/>
</dbReference>
<dbReference type="InterPro" id="IPR047175">
    <property type="entry name" value="CotS-like"/>
</dbReference>
<gene>
    <name evidence="1" type="ORF">D8M06_03735</name>
</gene>
<dbReference type="PANTHER" id="PTHR39179">
    <property type="entry name" value="SPORE COAT PROTEIN I"/>
    <property type="match status" value="1"/>
</dbReference>
<dbReference type="RefSeq" id="WP_121202993.1">
    <property type="nucleotide sequence ID" value="NZ_RBZP01000001.1"/>
</dbReference>
<dbReference type="InterPro" id="IPR011009">
    <property type="entry name" value="Kinase-like_dom_sf"/>
</dbReference>
<comment type="caution">
    <text evidence="1">The sequence shown here is derived from an EMBL/GenBank/DDBJ whole genome shotgun (WGS) entry which is preliminary data.</text>
</comment>
<organism evidence="1 2">
    <name type="scientific">Oceanobacillus halophilus</name>
    <dbReference type="NCBI Taxonomy" id="930130"/>
    <lineage>
        <taxon>Bacteria</taxon>
        <taxon>Bacillati</taxon>
        <taxon>Bacillota</taxon>
        <taxon>Bacilli</taxon>
        <taxon>Bacillales</taxon>
        <taxon>Bacillaceae</taxon>
        <taxon>Oceanobacillus</taxon>
    </lineage>
</organism>
<protein>
    <recommendedName>
        <fullName evidence="3">Spore coat protein YsxE</fullName>
    </recommendedName>
</protein>
<accession>A0A495AEG0</accession>
<dbReference type="Proteomes" id="UP000269301">
    <property type="component" value="Unassembled WGS sequence"/>
</dbReference>
<reference evidence="1 2" key="1">
    <citation type="journal article" date="2016" name="Int. J. Syst. Evol. Microbiol.">
        <title>Oceanobacillus halophilus sp. nov., a novel moderately halophilic bacterium from a hypersaline lake.</title>
        <authorList>
            <person name="Amoozegar M.A."/>
            <person name="Bagheri M."/>
            <person name="Makhdoumi A."/>
            <person name="Nikou M.M."/>
            <person name="Fazeli S.A.S."/>
            <person name="Schumann P."/>
            <person name="Sproer C."/>
            <person name="Sanchez-Porro C."/>
            <person name="Ventosa A."/>
        </authorList>
    </citation>
    <scope>NUCLEOTIDE SEQUENCE [LARGE SCALE GENOMIC DNA]</scope>
    <source>
        <strain evidence="1 2">DSM 23996</strain>
    </source>
</reference>
<dbReference type="AlphaFoldDB" id="A0A495AEG0"/>
<dbReference type="OrthoDB" id="2379727at2"/>
<dbReference type="GO" id="GO:0042601">
    <property type="term" value="C:endospore-forming forespore"/>
    <property type="evidence" value="ECO:0007669"/>
    <property type="project" value="TreeGrafter"/>
</dbReference>
<proteinExistence type="predicted"/>
<evidence type="ECO:0000313" key="1">
    <source>
        <dbReference type="EMBL" id="RKQ37920.1"/>
    </source>
</evidence>